<comment type="caution">
    <text evidence="2">The sequence shown here is derived from an EMBL/GenBank/DDBJ whole genome shotgun (WGS) entry which is preliminary data.</text>
</comment>
<dbReference type="Gene3D" id="1.10.260.40">
    <property type="entry name" value="lambda repressor-like DNA-binding domains"/>
    <property type="match status" value="1"/>
</dbReference>
<dbReference type="InterPro" id="IPR001387">
    <property type="entry name" value="Cro/C1-type_HTH"/>
</dbReference>
<dbReference type="RefSeq" id="WP_315734979.1">
    <property type="nucleotide sequence ID" value="NZ_JAVYII010000008.1"/>
</dbReference>
<proteinExistence type="predicted"/>
<sequence length="280" mass="30381">MPSSDLRDFLRAARSRVAPDPAATAGDAAVRTRRVKGLRREEVARAAGVSVDYYTRLEQGRAGAVSSTVLTGVARALRLNATEQAYFFALAGDLPAVRPDEADAPPQRVRAGVHHLIAGMPDRPAIVHGTGLQVLAMNELARKVFFDAEALPFRERNLARFTFLDPAARERYVDWAEVASTTAAVLRADAGLHPDDRALHELVGELSVRSPEFAALWAEHRVHDCAFGTKRLRHPAVGEFEVGFEAFDVPGSPEHKLKIYTAAPGSPDADALRLIASYSA</sequence>
<name>A0ABU3Q058_9ACTN</name>
<evidence type="ECO:0000313" key="2">
    <source>
        <dbReference type="EMBL" id="MDT9594826.1"/>
    </source>
</evidence>
<dbReference type="SUPFAM" id="SSF47413">
    <property type="entry name" value="lambda repressor-like DNA-binding domains"/>
    <property type="match status" value="1"/>
</dbReference>
<dbReference type="SMART" id="SM00530">
    <property type="entry name" value="HTH_XRE"/>
    <property type="match status" value="1"/>
</dbReference>
<keyword evidence="3" id="KW-1185">Reference proteome</keyword>
<dbReference type="PANTHER" id="PTHR35010:SF2">
    <property type="entry name" value="BLL4672 PROTEIN"/>
    <property type="match status" value="1"/>
</dbReference>
<dbReference type="CDD" id="cd00093">
    <property type="entry name" value="HTH_XRE"/>
    <property type="match status" value="1"/>
</dbReference>
<evidence type="ECO:0000259" key="1">
    <source>
        <dbReference type="PROSITE" id="PS50943"/>
    </source>
</evidence>
<dbReference type="Pfam" id="PF17765">
    <property type="entry name" value="MLTR_LBD"/>
    <property type="match status" value="1"/>
</dbReference>
<dbReference type="InterPro" id="IPR010982">
    <property type="entry name" value="Lambda_DNA-bd_dom_sf"/>
</dbReference>
<accession>A0ABU3Q058</accession>
<reference evidence="2 3" key="1">
    <citation type="submission" date="2023-08" db="EMBL/GenBank/DDBJ databases">
        <title>Nocardioides seae sp. nov., a bacterium isolated from a soil.</title>
        <authorList>
            <person name="Wang X."/>
        </authorList>
    </citation>
    <scope>NUCLEOTIDE SEQUENCE [LARGE SCALE GENOMIC DNA]</scope>
    <source>
        <strain evidence="2 3">YZH12</strain>
    </source>
</reference>
<dbReference type="Proteomes" id="UP001268542">
    <property type="component" value="Unassembled WGS sequence"/>
</dbReference>
<dbReference type="InterPro" id="IPR041413">
    <property type="entry name" value="MLTR_LBD"/>
</dbReference>
<feature type="domain" description="HTH cro/C1-type" evidence="1">
    <location>
        <begin position="33"/>
        <end position="84"/>
    </location>
</feature>
<protein>
    <submittedName>
        <fullName evidence="2">Helix-turn-helix transcriptional regulator</fullName>
    </submittedName>
</protein>
<dbReference type="Gene3D" id="3.30.450.180">
    <property type="match status" value="1"/>
</dbReference>
<evidence type="ECO:0000313" key="3">
    <source>
        <dbReference type="Proteomes" id="UP001268542"/>
    </source>
</evidence>
<dbReference type="PANTHER" id="PTHR35010">
    <property type="entry name" value="BLL4672 PROTEIN-RELATED"/>
    <property type="match status" value="1"/>
</dbReference>
<dbReference type="PROSITE" id="PS50943">
    <property type="entry name" value="HTH_CROC1"/>
    <property type="match status" value="1"/>
</dbReference>
<dbReference type="EMBL" id="JAVYII010000008">
    <property type="protein sequence ID" value="MDT9594826.1"/>
    <property type="molecule type" value="Genomic_DNA"/>
</dbReference>
<gene>
    <name evidence="2" type="ORF">RDV89_17190</name>
</gene>
<dbReference type="Pfam" id="PF13560">
    <property type="entry name" value="HTH_31"/>
    <property type="match status" value="1"/>
</dbReference>
<organism evidence="2 3">
    <name type="scientific">Nocardioides imazamoxiresistens</name>
    <dbReference type="NCBI Taxonomy" id="3231893"/>
    <lineage>
        <taxon>Bacteria</taxon>
        <taxon>Bacillati</taxon>
        <taxon>Actinomycetota</taxon>
        <taxon>Actinomycetes</taxon>
        <taxon>Propionibacteriales</taxon>
        <taxon>Nocardioidaceae</taxon>
        <taxon>Nocardioides</taxon>
    </lineage>
</organism>